<name>A0AAV4X843_CAEEX</name>
<keyword evidence="2" id="KW-1185">Reference proteome</keyword>
<organism evidence="1 2">
    <name type="scientific">Caerostris extrusa</name>
    <name type="common">Bark spider</name>
    <name type="synonym">Caerostris bankana</name>
    <dbReference type="NCBI Taxonomy" id="172846"/>
    <lineage>
        <taxon>Eukaryota</taxon>
        <taxon>Metazoa</taxon>
        <taxon>Ecdysozoa</taxon>
        <taxon>Arthropoda</taxon>
        <taxon>Chelicerata</taxon>
        <taxon>Arachnida</taxon>
        <taxon>Araneae</taxon>
        <taxon>Araneomorphae</taxon>
        <taxon>Entelegynae</taxon>
        <taxon>Araneoidea</taxon>
        <taxon>Araneidae</taxon>
        <taxon>Caerostris</taxon>
    </lineage>
</organism>
<evidence type="ECO:0000313" key="2">
    <source>
        <dbReference type="Proteomes" id="UP001054945"/>
    </source>
</evidence>
<dbReference type="AlphaFoldDB" id="A0AAV4X843"/>
<protein>
    <submittedName>
        <fullName evidence="1">Uncharacterized protein</fullName>
    </submittedName>
</protein>
<accession>A0AAV4X843</accession>
<reference evidence="1 2" key="1">
    <citation type="submission" date="2021-06" db="EMBL/GenBank/DDBJ databases">
        <title>Caerostris extrusa draft genome.</title>
        <authorList>
            <person name="Kono N."/>
            <person name="Arakawa K."/>
        </authorList>
    </citation>
    <scope>NUCLEOTIDE SEQUENCE [LARGE SCALE GENOMIC DNA]</scope>
</reference>
<comment type="caution">
    <text evidence="1">The sequence shown here is derived from an EMBL/GenBank/DDBJ whole genome shotgun (WGS) entry which is preliminary data.</text>
</comment>
<dbReference type="Proteomes" id="UP001054945">
    <property type="component" value="Unassembled WGS sequence"/>
</dbReference>
<dbReference type="EMBL" id="BPLR01017411">
    <property type="protein sequence ID" value="GIY91407.1"/>
    <property type="molecule type" value="Genomic_DNA"/>
</dbReference>
<gene>
    <name evidence="1" type="ORF">CEXT_54831</name>
</gene>
<evidence type="ECO:0000313" key="1">
    <source>
        <dbReference type="EMBL" id="GIY91407.1"/>
    </source>
</evidence>
<proteinExistence type="predicted"/>
<sequence length="117" mass="13423">MGSFPKNSRLLNIQIVAEIAQFMLLIAEMSSVSSRDSVMNSLCEYRLLLTSPPSFPQSPDRVRKHLSAPVEAPVERTLVYRLQRTGSVGRWAVSERARRSCCTWKKKGLRERSFFEF</sequence>